<dbReference type="InterPro" id="IPR011992">
    <property type="entry name" value="EF-hand-dom_pair"/>
</dbReference>
<comment type="caution">
    <text evidence="5">The sequence shown here is derived from an EMBL/GenBank/DDBJ whole genome shotgun (WGS) entry which is preliminary data.</text>
</comment>
<feature type="compositionally biased region" description="Polar residues" evidence="2">
    <location>
        <begin position="247"/>
        <end position="257"/>
    </location>
</feature>
<evidence type="ECO:0000256" key="3">
    <source>
        <dbReference type="SAM" id="Phobius"/>
    </source>
</evidence>
<sequence>PVMDEDPKMAIFFVAFVGLGVFVFWNLITAIIVENASKIAQDDDSTKAKEMEFEKKRDLQALASLFLEIDTDGSGQLSAEEFFEALRNKKVVTMLEILEIQHEELHDTWTVLDDGDGLLTIKEFTSGIRRMRGQAKAKDIADAIKRIRHATASTQKLVQESDIFAEALQGLETECSRISDDTSRMLGLFHEMYHRLNTHCETLNKQDKQREYERKLAIKNAEEAELEEDPTSDAGFSPSKGFSSSFDMTSPSKTGPT</sequence>
<feature type="domain" description="EF-hand" evidence="4">
    <location>
        <begin position="57"/>
        <end position="92"/>
    </location>
</feature>
<keyword evidence="7" id="KW-1185">Reference proteome</keyword>
<dbReference type="GO" id="GO:0005509">
    <property type="term" value="F:calcium ion binding"/>
    <property type="evidence" value="ECO:0007669"/>
    <property type="project" value="InterPro"/>
</dbReference>
<dbReference type="Gene3D" id="1.10.238.10">
    <property type="entry name" value="EF-hand"/>
    <property type="match status" value="1"/>
</dbReference>
<gene>
    <name evidence="5" type="ORF">PGLA1383_LOCUS2187</name>
    <name evidence="6" type="ORF">PGLA2088_LOCUS28921</name>
</gene>
<feature type="region of interest" description="Disordered" evidence="2">
    <location>
        <begin position="219"/>
        <end position="257"/>
    </location>
</feature>
<keyword evidence="3" id="KW-0812">Transmembrane</keyword>
<dbReference type="PROSITE" id="PS00018">
    <property type="entry name" value="EF_HAND_1"/>
    <property type="match status" value="1"/>
</dbReference>
<accession>A0A813DAK2</accession>
<reference evidence="5" key="1">
    <citation type="submission" date="2021-02" db="EMBL/GenBank/DDBJ databases">
        <authorList>
            <person name="Dougan E. K."/>
            <person name="Rhodes N."/>
            <person name="Thang M."/>
            <person name="Chan C."/>
        </authorList>
    </citation>
    <scope>NUCLEOTIDE SEQUENCE</scope>
</reference>
<keyword evidence="3" id="KW-1133">Transmembrane helix</keyword>
<evidence type="ECO:0000313" key="7">
    <source>
        <dbReference type="Proteomes" id="UP000654075"/>
    </source>
</evidence>
<dbReference type="OrthoDB" id="431647at2759"/>
<feature type="transmembrane region" description="Helical" evidence="3">
    <location>
        <begin position="12"/>
        <end position="33"/>
    </location>
</feature>
<evidence type="ECO:0000256" key="2">
    <source>
        <dbReference type="SAM" id="MobiDB-lite"/>
    </source>
</evidence>
<dbReference type="Proteomes" id="UP000626109">
    <property type="component" value="Unassembled WGS sequence"/>
</dbReference>
<dbReference type="SUPFAM" id="SSF47473">
    <property type="entry name" value="EF-hand"/>
    <property type="match status" value="1"/>
</dbReference>
<dbReference type="EMBL" id="CAJNNV010000642">
    <property type="protein sequence ID" value="CAE8583200.1"/>
    <property type="molecule type" value="Genomic_DNA"/>
</dbReference>
<dbReference type="PROSITE" id="PS50222">
    <property type="entry name" value="EF_HAND_2"/>
    <property type="match status" value="1"/>
</dbReference>
<organism evidence="5 7">
    <name type="scientific">Polarella glacialis</name>
    <name type="common">Dinoflagellate</name>
    <dbReference type="NCBI Taxonomy" id="89957"/>
    <lineage>
        <taxon>Eukaryota</taxon>
        <taxon>Sar</taxon>
        <taxon>Alveolata</taxon>
        <taxon>Dinophyceae</taxon>
        <taxon>Suessiales</taxon>
        <taxon>Suessiaceae</taxon>
        <taxon>Polarella</taxon>
    </lineage>
</organism>
<name>A0A813DAK2_POLGL</name>
<dbReference type="InterPro" id="IPR018247">
    <property type="entry name" value="EF_Hand_1_Ca_BS"/>
</dbReference>
<evidence type="ECO:0000313" key="6">
    <source>
        <dbReference type="EMBL" id="CAE8694573.1"/>
    </source>
</evidence>
<keyword evidence="1" id="KW-0106">Calcium</keyword>
<evidence type="ECO:0000259" key="4">
    <source>
        <dbReference type="PROSITE" id="PS50222"/>
    </source>
</evidence>
<feature type="non-terminal residue" evidence="5">
    <location>
        <position position="257"/>
    </location>
</feature>
<dbReference type="InterPro" id="IPR002048">
    <property type="entry name" value="EF_hand_dom"/>
</dbReference>
<feature type="compositionally biased region" description="Low complexity" evidence="2">
    <location>
        <begin position="235"/>
        <end position="246"/>
    </location>
</feature>
<dbReference type="EMBL" id="CAJNNW010028084">
    <property type="protein sequence ID" value="CAE8694573.1"/>
    <property type="molecule type" value="Genomic_DNA"/>
</dbReference>
<protein>
    <recommendedName>
        <fullName evidence="4">EF-hand domain-containing protein</fullName>
    </recommendedName>
</protein>
<dbReference type="SMART" id="SM00054">
    <property type="entry name" value="EFh"/>
    <property type="match status" value="2"/>
</dbReference>
<dbReference type="Gene3D" id="1.10.287.70">
    <property type="match status" value="1"/>
</dbReference>
<evidence type="ECO:0000313" key="5">
    <source>
        <dbReference type="EMBL" id="CAE8583200.1"/>
    </source>
</evidence>
<keyword evidence="3" id="KW-0472">Membrane</keyword>
<dbReference type="Proteomes" id="UP000654075">
    <property type="component" value="Unassembled WGS sequence"/>
</dbReference>
<dbReference type="AlphaFoldDB" id="A0A813DAK2"/>
<evidence type="ECO:0000256" key="1">
    <source>
        <dbReference type="ARBA" id="ARBA00022837"/>
    </source>
</evidence>
<proteinExistence type="predicted"/>